<keyword evidence="3" id="KW-1185">Reference proteome</keyword>
<name>A0A2Z3S074_9MICO</name>
<dbReference type="SUPFAM" id="SSF159888">
    <property type="entry name" value="YdhG-like"/>
    <property type="match status" value="1"/>
</dbReference>
<organism evidence="2 3">
    <name type="scientific">Aurantimicrobium photophilum</name>
    <dbReference type="NCBI Taxonomy" id="1987356"/>
    <lineage>
        <taxon>Bacteria</taxon>
        <taxon>Bacillati</taxon>
        <taxon>Actinomycetota</taxon>
        <taxon>Actinomycetes</taxon>
        <taxon>Micrococcales</taxon>
        <taxon>Microbacteriaceae</taxon>
        <taxon>Aurantimicrobium</taxon>
    </lineage>
</organism>
<dbReference type="RefSeq" id="WP_110232807.1">
    <property type="nucleotide sequence ID" value="NZ_CP023994.1"/>
</dbReference>
<evidence type="ECO:0000313" key="3">
    <source>
        <dbReference type="Proteomes" id="UP000246894"/>
    </source>
</evidence>
<dbReference type="Pfam" id="PF08818">
    <property type="entry name" value="DUF1801"/>
    <property type="match status" value="1"/>
</dbReference>
<proteinExistence type="predicted"/>
<dbReference type="Proteomes" id="UP000246894">
    <property type="component" value="Chromosome"/>
</dbReference>
<dbReference type="AlphaFoldDB" id="A0A2Z3S074"/>
<reference evidence="2 3" key="1">
    <citation type="submission" date="2017-10" db="EMBL/GenBank/DDBJ databases">
        <title>Genome of an Actinobacterium that displays light-enhanced growth.</title>
        <authorList>
            <person name="Maresca J.A."/>
            <person name="Hempel P."/>
            <person name="Shevchenko O."/>
            <person name="Miller K.J."/>
            <person name="Hahn M.W."/>
        </authorList>
    </citation>
    <scope>NUCLEOTIDE SEQUENCE [LARGE SCALE GENOMIC DNA]</scope>
    <source>
        <strain evidence="2 3">MWH-Mo1</strain>
    </source>
</reference>
<dbReference type="InterPro" id="IPR014922">
    <property type="entry name" value="YdhG-like"/>
</dbReference>
<dbReference type="Gene3D" id="3.90.1150.200">
    <property type="match status" value="1"/>
</dbReference>
<sequence>MPKFDNFTDFYASLAPEQLEHITSLVEWVSTNYPELEPVIAWNQPMFKSGTKYILGFMPTKKHTNLLTVTDTAVTELMPQLTHYKHGTRSIQLPFDWSIDPELFAQVISLRMKEEGLS</sequence>
<evidence type="ECO:0000259" key="1">
    <source>
        <dbReference type="Pfam" id="PF08818"/>
    </source>
</evidence>
<gene>
    <name evidence="2" type="ORF">AURMO_00284</name>
</gene>
<dbReference type="KEGG" id="aum:AURMO_00284"/>
<dbReference type="EMBL" id="CP023994">
    <property type="protein sequence ID" value="AWR20903.1"/>
    <property type="molecule type" value="Genomic_DNA"/>
</dbReference>
<protein>
    <recommendedName>
        <fullName evidence="1">YdhG-like domain-containing protein</fullName>
    </recommendedName>
</protein>
<evidence type="ECO:0000313" key="2">
    <source>
        <dbReference type="EMBL" id="AWR20903.1"/>
    </source>
</evidence>
<feature type="domain" description="YdhG-like" evidence="1">
    <location>
        <begin position="21"/>
        <end position="109"/>
    </location>
</feature>
<dbReference type="OrthoDB" id="384795at2"/>
<accession>A0A2Z3S074</accession>